<dbReference type="Proteomes" id="UP000593910">
    <property type="component" value="Chromosome"/>
</dbReference>
<dbReference type="GO" id="GO:0046872">
    <property type="term" value="F:metal ion binding"/>
    <property type="evidence" value="ECO:0007669"/>
    <property type="project" value="UniProtKB-KW"/>
</dbReference>
<proteinExistence type="predicted"/>
<keyword evidence="5" id="KW-1185">Reference proteome</keyword>
<dbReference type="InterPro" id="IPR049708">
    <property type="entry name" value="PP0621-like"/>
</dbReference>
<protein>
    <recommendedName>
        <fullName evidence="6">Prokaryotic metallothionein</fullName>
    </recommendedName>
</protein>
<gene>
    <name evidence="4" type="ORF">FJR03_01545</name>
</gene>
<dbReference type="SUPFAM" id="SSF57868">
    <property type="entry name" value="Metallothionein"/>
    <property type="match status" value="1"/>
</dbReference>
<evidence type="ECO:0000313" key="4">
    <source>
        <dbReference type="EMBL" id="QOP40492.1"/>
    </source>
</evidence>
<dbReference type="Gene3D" id="2.30.170.10">
    <property type="match status" value="1"/>
</dbReference>
<keyword evidence="1" id="KW-0479">Metal-binding</keyword>
<dbReference type="EMBL" id="CP041165">
    <property type="protein sequence ID" value="QOP40492.1"/>
    <property type="molecule type" value="Genomic_DNA"/>
</dbReference>
<dbReference type="InterPro" id="IPR017854">
    <property type="entry name" value="Metalthion_dom_sf"/>
</dbReference>
<keyword evidence="3" id="KW-1133">Transmembrane helix</keyword>
<dbReference type="RefSeq" id="WP_193113917.1">
    <property type="nucleotide sequence ID" value="NZ_CP041165.1"/>
</dbReference>
<dbReference type="AlphaFoldDB" id="A0A7M3V9Q9"/>
<dbReference type="KEGG" id="smax:FJR03_01545"/>
<sequence>MILKILLVIGVIAVVYFMFIKKKPIVNSKSEKKDTKLQSNDMIECASCGVYVEVDEAILSNGKYYCSQECVNKDK</sequence>
<reference evidence="4 5" key="1">
    <citation type="submission" date="2019-06" db="EMBL/GenBank/DDBJ databases">
        <title>Sulfurimonas gotlandica sp. nov., a chemoautotrophic and psychrotolerant epsilonproteobacterium isolated from a pelagic redoxcline, and an emended description of the genus Sulfurimonas.</title>
        <authorList>
            <person name="Wang S."/>
            <person name="Jiang L."/>
            <person name="Shao Z."/>
        </authorList>
    </citation>
    <scope>NUCLEOTIDE SEQUENCE [LARGE SCALE GENOMIC DNA]</scope>
    <source>
        <strain evidence="4 5">B2</strain>
    </source>
</reference>
<keyword evidence="3" id="KW-0472">Membrane</keyword>
<dbReference type="NCBIfam" id="NF041023">
    <property type="entry name" value="PP0621_fam"/>
    <property type="match status" value="1"/>
</dbReference>
<organism evidence="4 5">
    <name type="scientific">Sulfurimonas marina</name>
    <dbReference type="NCBI Taxonomy" id="2590551"/>
    <lineage>
        <taxon>Bacteria</taxon>
        <taxon>Pseudomonadati</taxon>
        <taxon>Campylobacterota</taxon>
        <taxon>Epsilonproteobacteria</taxon>
        <taxon>Campylobacterales</taxon>
        <taxon>Sulfurimonadaceae</taxon>
        <taxon>Sulfurimonas</taxon>
    </lineage>
</organism>
<keyword evidence="3" id="KW-0812">Transmembrane</keyword>
<feature type="transmembrane region" description="Helical" evidence="3">
    <location>
        <begin position="6"/>
        <end position="22"/>
    </location>
</feature>
<evidence type="ECO:0000256" key="1">
    <source>
        <dbReference type="ARBA" id="ARBA00022723"/>
    </source>
</evidence>
<name>A0A7M3V9Q9_9BACT</name>
<keyword evidence="2" id="KW-0480">Metal-thiolate cluster</keyword>
<evidence type="ECO:0000256" key="3">
    <source>
        <dbReference type="SAM" id="Phobius"/>
    </source>
</evidence>
<evidence type="ECO:0000313" key="5">
    <source>
        <dbReference type="Proteomes" id="UP000593910"/>
    </source>
</evidence>
<evidence type="ECO:0000256" key="2">
    <source>
        <dbReference type="ARBA" id="ARBA00022851"/>
    </source>
</evidence>
<accession>A0A7M3V9Q9</accession>
<evidence type="ECO:0008006" key="6">
    <source>
        <dbReference type="Google" id="ProtNLM"/>
    </source>
</evidence>